<keyword evidence="1" id="KW-0472">Membrane</keyword>
<reference evidence="2 3" key="1">
    <citation type="journal article" date="2018" name="Mol. Ecol.">
        <title>The obligate alkalophilic soda-lake fungus Sodiomyces alkalinus has shifted to a protein diet.</title>
        <authorList>
            <person name="Grum-Grzhimaylo A.A."/>
            <person name="Falkoski D.L."/>
            <person name="van den Heuvel J."/>
            <person name="Valero-Jimenez C.A."/>
            <person name="Min B."/>
            <person name="Choi I.G."/>
            <person name="Lipzen A."/>
            <person name="Daum C.G."/>
            <person name="Aanen D.K."/>
            <person name="Tsang A."/>
            <person name="Henrissat B."/>
            <person name="Bilanenko E.N."/>
            <person name="de Vries R.P."/>
            <person name="van Kan J.A.L."/>
            <person name="Grigoriev I.V."/>
            <person name="Debets A.J.M."/>
        </authorList>
    </citation>
    <scope>NUCLEOTIDE SEQUENCE [LARGE SCALE GENOMIC DNA]</scope>
    <source>
        <strain evidence="2 3">F11</strain>
    </source>
</reference>
<organism evidence="2 3">
    <name type="scientific">Sodiomyces alkalinus (strain CBS 110278 / VKM F-3762 / F11)</name>
    <name type="common">Alkaliphilic filamentous fungus</name>
    <dbReference type="NCBI Taxonomy" id="1314773"/>
    <lineage>
        <taxon>Eukaryota</taxon>
        <taxon>Fungi</taxon>
        <taxon>Dikarya</taxon>
        <taxon>Ascomycota</taxon>
        <taxon>Pezizomycotina</taxon>
        <taxon>Sordariomycetes</taxon>
        <taxon>Hypocreomycetidae</taxon>
        <taxon>Glomerellales</taxon>
        <taxon>Plectosphaerellaceae</taxon>
        <taxon>Sodiomyces</taxon>
    </lineage>
</organism>
<feature type="transmembrane region" description="Helical" evidence="1">
    <location>
        <begin position="44"/>
        <end position="62"/>
    </location>
</feature>
<evidence type="ECO:0000313" key="3">
    <source>
        <dbReference type="Proteomes" id="UP000272025"/>
    </source>
</evidence>
<dbReference type="AlphaFoldDB" id="A0A3N2PJW0"/>
<dbReference type="GeneID" id="39583105"/>
<dbReference type="EMBL" id="ML119066">
    <property type="protein sequence ID" value="ROT34720.1"/>
    <property type="molecule type" value="Genomic_DNA"/>
</dbReference>
<protein>
    <submittedName>
        <fullName evidence="2">Uncharacterized protein</fullName>
    </submittedName>
</protein>
<evidence type="ECO:0000256" key="1">
    <source>
        <dbReference type="SAM" id="Phobius"/>
    </source>
</evidence>
<proteinExistence type="predicted"/>
<gene>
    <name evidence="2" type="ORF">SODALDRAFT_364228</name>
</gene>
<accession>A0A3N2PJW0</accession>
<name>A0A3N2PJW0_SODAK</name>
<dbReference type="Proteomes" id="UP000272025">
    <property type="component" value="Unassembled WGS sequence"/>
</dbReference>
<sequence>MHYKRDHQTSTRTVVNGILDSNFVLRNSLGANTEETQCTDTHPWFSVCLLAGILCGLTYISAGLQDREASPSVPIWGLA</sequence>
<keyword evidence="3" id="KW-1185">Reference proteome</keyword>
<keyword evidence="1" id="KW-1133">Transmembrane helix</keyword>
<keyword evidence="1" id="KW-0812">Transmembrane</keyword>
<dbReference type="RefSeq" id="XP_028462526.1">
    <property type="nucleotide sequence ID" value="XM_028614627.1"/>
</dbReference>
<evidence type="ECO:0000313" key="2">
    <source>
        <dbReference type="EMBL" id="ROT34720.1"/>
    </source>
</evidence>